<evidence type="ECO:0000256" key="1">
    <source>
        <dbReference type="ARBA" id="ARBA00023319"/>
    </source>
</evidence>
<dbReference type="OMA" id="WFLENTE"/>
<evidence type="ECO:0000259" key="2">
    <source>
        <dbReference type="PROSITE" id="PS50835"/>
    </source>
</evidence>
<proteinExistence type="predicted"/>
<dbReference type="SUPFAM" id="SSF48726">
    <property type="entry name" value="Immunoglobulin"/>
    <property type="match status" value="1"/>
</dbReference>
<dbReference type="Pfam" id="PF07654">
    <property type="entry name" value="C1-set"/>
    <property type="match status" value="1"/>
</dbReference>
<reference evidence="3" key="2">
    <citation type="submission" date="2025-08" db="UniProtKB">
        <authorList>
            <consortium name="Ensembl"/>
        </authorList>
    </citation>
    <scope>IDENTIFICATION</scope>
</reference>
<dbReference type="InterPro" id="IPR036179">
    <property type="entry name" value="Ig-like_dom_sf"/>
</dbReference>
<keyword evidence="1" id="KW-0393">Immunoglobulin domain</keyword>
<dbReference type="Proteomes" id="UP000472267">
    <property type="component" value="Chromosome 4"/>
</dbReference>
<sequence length="134" mass="15048">MSSKLNVSKSLDTPVYSCVVIHESSETPFRSTMKDVLGKFSNELVCLAFDFTPEAINITWLRDGTSELRDYNTSEPQRGADGRFSIRSHLRLSPIDFLPGVVFTCKVTHASFTKLLNLSRPGKTSSIQPMFSRR</sequence>
<accession>A0A672HUR0</accession>
<feature type="domain" description="Ig-like" evidence="2">
    <location>
        <begin position="14"/>
        <end position="119"/>
    </location>
</feature>
<reference evidence="3" key="1">
    <citation type="submission" date="2019-06" db="EMBL/GenBank/DDBJ databases">
        <authorList>
            <consortium name="Wellcome Sanger Institute Data Sharing"/>
        </authorList>
    </citation>
    <scope>NUCLEOTIDE SEQUENCE [LARGE SCALE GENOMIC DNA]</scope>
</reference>
<organism evidence="3 4">
    <name type="scientific">Salarias fasciatus</name>
    <name type="common">Jewelled blenny</name>
    <name type="synonym">Blennius fasciatus</name>
    <dbReference type="NCBI Taxonomy" id="181472"/>
    <lineage>
        <taxon>Eukaryota</taxon>
        <taxon>Metazoa</taxon>
        <taxon>Chordata</taxon>
        <taxon>Craniata</taxon>
        <taxon>Vertebrata</taxon>
        <taxon>Euteleostomi</taxon>
        <taxon>Actinopterygii</taxon>
        <taxon>Neopterygii</taxon>
        <taxon>Teleostei</taxon>
        <taxon>Neoteleostei</taxon>
        <taxon>Acanthomorphata</taxon>
        <taxon>Ovalentaria</taxon>
        <taxon>Blenniimorphae</taxon>
        <taxon>Blenniiformes</taxon>
        <taxon>Blennioidei</taxon>
        <taxon>Blenniidae</taxon>
        <taxon>Salariinae</taxon>
        <taxon>Salarias</taxon>
    </lineage>
</organism>
<dbReference type="InterPro" id="IPR007110">
    <property type="entry name" value="Ig-like_dom"/>
</dbReference>
<protein>
    <recommendedName>
        <fullName evidence="2">Ig-like domain-containing protein</fullName>
    </recommendedName>
</protein>
<dbReference type="InterPro" id="IPR003006">
    <property type="entry name" value="Ig/MHC_CS"/>
</dbReference>
<dbReference type="InterPro" id="IPR013783">
    <property type="entry name" value="Ig-like_fold"/>
</dbReference>
<dbReference type="Gene3D" id="2.60.40.10">
    <property type="entry name" value="Immunoglobulins"/>
    <property type="match status" value="1"/>
</dbReference>
<dbReference type="PROSITE" id="PS00290">
    <property type="entry name" value="IG_MHC"/>
    <property type="match status" value="1"/>
</dbReference>
<reference evidence="3" key="3">
    <citation type="submission" date="2025-09" db="UniProtKB">
        <authorList>
            <consortium name="Ensembl"/>
        </authorList>
    </citation>
    <scope>IDENTIFICATION</scope>
</reference>
<dbReference type="AlphaFoldDB" id="A0A672HUR0"/>
<dbReference type="PANTHER" id="PTHR23411">
    <property type="entry name" value="TAPASIN"/>
    <property type="match status" value="1"/>
</dbReference>
<dbReference type="PROSITE" id="PS50835">
    <property type="entry name" value="IG_LIKE"/>
    <property type="match status" value="1"/>
</dbReference>
<dbReference type="InterPro" id="IPR003597">
    <property type="entry name" value="Ig_C1-set"/>
</dbReference>
<dbReference type="InterPro" id="IPR050380">
    <property type="entry name" value="Immune_Resp_Modulators"/>
</dbReference>
<dbReference type="CDD" id="cd00098">
    <property type="entry name" value="IgC1"/>
    <property type="match status" value="1"/>
</dbReference>
<evidence type="ECO:0000313" key="4">
    <source>
        <dbReference type="Proteomes" id="UP000472267"/>
    </source>
</evidence>
<evidence type="ECO:0000313" key="3">
    <source>
        <dbReference type="Ensembl" id="ENSSFAP00005032694.1"/>
    </source>
</evidence>
<name>A0A672HUR0_SALFA</name>
<dbReference type="SMART" id="SM00407">
    <property type="entry name" value="IGc1"/>
    <property type="match status" value="1"/>
</dbReference>
<dbReference type="InParanoid" id="A0A672HUR0"/>
<dbReference type="Ensembl" id="ENSSFAT00005033849.1">
    <property type="protein sequence ID" value="ENSSFAP00005032694.1"/>
    <property type="gene ID" value="ENSSFAG00005016555.1"/>
</dbReference>
<keyword evidence="4" id="KW-1185">Reference proteome</keyword>